<comment type="caution">
    <text evidence="1">The sequence shown here is derived from an EMBL/GenBank/DDBJ whole genome shotgun (WGS) entry which is preliminary data.</text>
</comment>
<organism evidence="1 2">
    <name type="scientific">Imbroritus primus</name>
    <dbReference type="NCBI Taxonomy" id="3058603"/>
    <lineage>
        <taxon>Bacteria</taxon>
        <taxon>Pseudomonadati</taxon>
        <taxon>Pseudomonadota</taxon>
        <taxon>Betaproteobacteria</taxon>
        <taxon>Burkholderiales</taxon>
        <taxon>Burkholderiaceae</taxon>
        <taxon>Imbroritus</taxon>
    </lineage>
</organism>
<keyword evidence="2" id="KW-1185">Reference proteome</keyword>
<name>A0ACD3SKB6_9BURK</name>
<reference evidence="1" key="1">
    <citation type="submission" date="2019-05" db="EMBL/GenBank/DDBJ databases">
        <title>Revised genome assembly of Burkholderiaceae (previously Ralstonia) sp. PBA.</title>
        <authorList>
            <person name="Gan H.M."/>
        </authorList>
    </citation>
    <scope>NUCLEOTIDE SEQUENCE</scope>
    <source>
        <strain evidence="1">PBA</strain>
    </source>
</reference>
<gene>
    <name evidence="1" type="ORF">MW7_016475</name>
</gene>
<dbReference type="Proteomes" id="UP000004277">
    <property type="component" value="Unassembled WGS sequence"/>
</dbReference>
<evidence type="ECO:0000313" key="1">
    <source>
        <dbReference type="EMBL" id="TMS56676.1"/>
    </source>
</evidence>
<accession>A0ACD3SKB6</accession>
<sequence length="194" mass="20990">MSARRKNRAGAWASPSRASHYLARKLNGAKPYIPEWTGALVETKLKMGLSHIPYRGGSPAVADVLAGHVDTSFSSAPLVVQYVRDKRLTGLAVTSTKRMAALPDIPTMNEALGTKDFEVLNWYGLFAPKGTPAAILDQINRDATAILHLPEVRARITEAGADPVGNSRDEFSAFWKAEISKYAAIIKESGAKVD</sequence>
<proteinExistence type="predicted"/>
<evidence type="ECO:0000313" key="2">
    <source>
        <dbReference type="Proteomes" id="UP000004277"/>
    </source>
</evidence>
<protein>
    <submittedName>
        <fullName evidence="1">Uncharacterized protein</fullName>
    </submittedName>
</protein>
<dbReference type="EMBL" id="AKCV02000026">
    <property type="protein sequence ID" value="TMS56676.1"/>
    <property type="molecule type" value="Genomic_DNA"/>
</dbReference>